<accession>A0A2Z6MC67</accession>
<dbReference type="EMBL" id="DF973208">
    <property type="protein sequence ID" value="GAU20038.1"/>
    <property type="molecule type" value="Genomic_DNA"/>
</dbReference>
<reference evidence="2" key="1">
    <citation type="journal article" date="2017" name="Front. Plant Sci.">
        <title>Climate Clever Clovers: New Paradigm to Reduce the Environmental Footprint of Ruminants by Breeding Low Methanogenic Forages Utilizing Haplotype Variation.</title>
        <authorList>
            <person name="Kaur P."/>
            <person name="Appels R."/>
            <person name="Bayer P.E."/>
            <person name="Keeble-Gagnere G."/>
            <person name="Wang J."/>
            <person name="Hirakawa H."/>
            <person name="Shirasawa K."/>
            <person name="Vercoe P."/>
            <person name="Stefanova K."/>
            <person name="Durmic Z."/>
            <person name="Nichols P."/>
            <person name="Revell C."/>
            <person name="Isobe S.N."/>
            <person name="Edwards D."/>
            <person name="Erskine W."/>
        </authorList>
    </citation>
    <scope>NUCLEOTIDE SEQUENCE [LARGE SCALE GENOMIC DNA]</scope>
    <source>
        <strain evidence="2">cv. Daliak</strain>
    </source>
</reference>
<dbReference type="Proteomes" id="UP000242715">
    <property type="component" value="Unassembled WGS sequence"/>
</dbReference>
<sequence>MDNVAPDGVAPAVDNAPISIHSKNDFPVLPAPAPRIHPAPVVPPPSGLVNRKRQPPPMTKSFSVAAILPYKPPPTSSSWEEEKIGVNVSTKATSWNYTILMIVFMY</sequence>
<organism evidence="1 2">
    <name type="scientific">Trifolium subterraneum</name>
    <name type="common">Subterranean clover</name>
    <dbReference type="NCBI Taxonomy" id="3900"/>
    <lineage>
        <taxon>Eukaryota</taxon>
        <taxon>Viridiplantae</taxon>
        <taxon>Streptophyta</taxon>
        <taxon>Embryophyta</taxon>
        <taxon>Tracheophyta</taxon>
        <taxon>Spermatophyta</taxon>
        <taxon>Magnoliopsida</taxon>
        <taxon>eudicotyledons</taxon>
        <taxon>Gunneridae</taxon>
        <taxon>Pentapetalae</taxon>
        <taxon>rosids</taxon>
        <taxon>fabids</taxon>
        <taxon>Fabales</taxon>
        <taxon>Fabaceae</taxon>
        <taxon>Papilionoideae</taxon>
        <taxon>50 kb inversion clade</taxon>
        <taxon>NPAAA clade</taxon>
        <taxon>Hologalegina</taxon>
        <taxon>IRL clade</taxon>
        <taxon>Trifolieae</taxon>
        <taxon>Trifolium</taxon>
    </lineage>
</organism>
<proteinExistence type="predicted"/>
<gene>
    <name evidence="1" type="ORF">TSUD_381300</name>
</gene>
<dbReference type="AlphaFoldDB" id="A0A2Z6MC67"/>
<evidence type="ECO:0000313" key="2">
    <source>
        <dbReference type="Proteomes" id="UP000242715"/>
    </source>
</evidence>
<name>A0A2Z6MC67_TRISU</name>
<keyword evidence="2" id="KW-1185">Reference proteome</keyword>
<protein>
    <submittedName>
        <fullName evidence="1">Uncharacterized protein</fullName>
    </submittedName>
</protein>
<evidence type="ECO:0000313" key="1">
    <source>
        <dbReference type="EMBL" id="GAU20038.1"/>
    </source>
</evidence>